<evidence type="ECO:0000256" key="3">
    <source>
        <dbReference type="ARBA" id="ARBA00023274"/>
    </source>
</evidence>
<dbReference type="EMBL" id="MGJT01000022">
    <property type="protein sequence ID" value="OGN12188.1"/>
    <property type="molecule type" value="Genomic_DNA"/>
</dbReference>
<dbReference type="GO" id="GO:0003735">
    <property type="term" value="F:structural constituent of ribosome"/>
    <property type="evidence" value="ECO:0007669"/>
    <property type="project" value="InterPro"/>
</dbReference>
<evidence type="ECO:0000256" key="2">
    <source>
        <dbReference type="ARBA" id="ARBA00022980"/>
    </source>
</evidence>
<gene>
    <name evidence="5" type="primary">rplS</name>
    <name evidence="7" type="ORF">A3C71_00730</name>
</gene>
<dbReference type="SUPFAM" id="SSF50104">
    <property type="entry name" value="Translation proteins SH3-like domain"/>
    <property type="match status" value="1"/>
</dbReference>
<evidence type="ECO:0000313" key="7">
    <source>
        <dbReference type="EMBL" id="OGN12188.1"/>
    </source>
</evidence>
<dbReference type="Proteomes" id="UP000178197">
    <property type="component" value="Unassembled WGS sequence"/>
</dbReference>
<dbReference type="GO" id="GO:0006412">
    <property type="term" value="P:translation"/>
    <property type="evidence" value="ECO:0007669"/>
    <property type="project" value="UniProtKB-UniRule"/>
</dbReference>
<dbReference type="PRINTS" id="PR00061">
    <property type="entry name" value="RIBOSOMALL19"/>
</dbReference>
<dbReference type="NCBIfam" id="TIGR01024">
    <property type="entry name" value="rplS_bact"/>
    <property type="match status" value="1"/>
</dbReference>
<dbReference type="PANTHER" id="PTHR15680">
    <property type="entry name" value="RIBOSOMAL PROTEIN L19"/>
    <property type="match status" value="1"/>
</dbReference>
<comment type="caution">
    <text evidence="7">The sequence shown here is derived from an EMBL/GenBank/DDBJ whole genome shotgun (WGS) entry which is preliminary data.</text>
</comment>
<protein>
    <recommendedName>
        <fullName evidence="4 5">Large ribosomal subunit protein bL19</fullName>
    </recommendedName>
</protein>
<evidence type="ECO:0000256" key="1">
    <source>
        <dbReference type="ARBA" id="ARBA00005781"/>
    </source>
</evidence>
<dbReference type="Pfam" id="PF01245">
    <property type="entry name" value="Ribosomal_L19"/>
    <property type="match status" value="1"/>
</dbReference>
<comment type="similarity">
    <text evidence="1 5 6">Belongs to the bacterial ribosomal protein bL19 family.</text>
</comment>
<dbReference type="InterPro" id="IPR001857">
    <property type="entry name" value="Ribosomal_bL19"/>
</dbReference>
<accession>A0A1F8FHU7</accession>
<dbReference type="GO" id="GO:0022625">
    <property type="term" value="C:cytosolic large ribosomal subunit"/>
    <property type="evidence" value="ECO:0007669"/>
    <property type="project" value="TreeGrafter"/>
</dbReference>
<keyword evidence="3 5" id="KW-0687">Ribonucleoprotein</keyword>
<organism evidence="7 8">
    <name type="scientific">Candidatus Yanofskybacteria bacterium RIFCSPHIGHO2_02_FULL_43_15c</name>
    <dbReference type="NCBI Taxonomy" id="1802679"/>
    <lineage>
        <taxon>Bacteria</taxon>
        <taxon>Candidatus Yanofskyibacteriota</taxon>
    </lineage>
</organism>
<dbReference type="PANTHER" id="PTHR15680:SF9">
    <property type="entry name" value="LARGE RIBOSOMAL SUBUNIT PROTEIN BL19M"/>
    <property type="match status" value="1"/>
</dbReference>
<evidence type="ECO:0000256" key="4">
    <source>
        <dbReference type="ARBA" id="ARBA00035171"/>
    </source>
</evidence>
<reference evidence="7 8" key="1">
    <citation type="journal article" date="2016" name="Nat. Commun.">
        <title>Thousands of microbial genomes shed light on interconnected biogeochemical processes in an aquifer system.</title>
        <authorList>
            <person name="Anantharaman K."/>
            <person name="Brown C.T."/>
            <person name="Hug L.A."/>
            <person name="Sharon I."/>
            <person name="Castelle C.J."/>
            <person name="Probst A.J."/>
            <person name="Thomas B.C."/>
            <person name="Singh A."/>
            <person name="Wilkins M.J."/>
            <person name="Karaoz U."/>
            <person name="Brodie E.L."/>
            <person name="Williams K.H."/>
            <person name="Hubbard S.S."/>
            <person name="Banfield J.F."/>
        </authorList>
    </citation>
    <scope>NUCLEOTIDE SEQUENCE [LARGE SCALE GENOMIC DNA]</scope>
</reference>
<comment type="function">
    <text evidence="5 6">This protein is located at the 30S-50S ribosomal subunit interface and may play a role in the structure and function of the aminoacyl-tRNA binding site.</text>
</comment>
<evidence type="ECO:0000256" key="5">
    <source>
        <dbReference type="HAMAP-Rule" id="MF_00402"/>
    </source>
</evidence>
<proteinExistence type="inferred from homology"/>
<sequence>MSHLLSTFQQTTLNKSLPPLRVGDTVRVYQKIKEGAKFRTQAFEGIIIARKHGSQAGATITVRRVSGEFGIERIFPLYLPTIEKIEVVKHSKVRRAKLYYLRFKTSKETRRKLKTVASEKAAAESATPEKISL</sequence>
<dbReference type="InterPro" id="IPR018257">
    <property type="entry name" value="Ribosomal_bL19_CS"/>
</dbReference>
<dbReference type="AlphaFoldDB" id="A0A1F8FHU7"/>
<dbReference type="InterPro" id="IPR008991">
    <property type="entry name" value="Translation_prot_SH3-like_sf"/>
</dbReference>
<name>A0A1F8FHU7_9BACT</name>
<dbReference type="PROSITE" id="PS01015">
    <property type="entry name" value="RIBOSOMAL_L19"/>
    <property type="match status" value="1"/>
</dbReference>
<dbReference type="Gene3D" id="2.30.30.790">
    <property type="match status" value="1"/>
</dbReference>
<dbReference type="HAMAP" id="MF_00402">
    <property type="entry name" value="Ribosomal_bL19"/>
    <property type="match status" value="1"/>
</dbReference>
<keyword evidence="2 5" id="KW-0689">Ribosomal protein</keyword>
<evidence type="ECO:0000313" key="8">
    <source>
        <dbReference type="Proteomes" id="UP000178197"/>
    </source>
</evidence>
<dbReference type="PIRSF" id="PIRSF002191">
    <property type="entry name" value="Ribosomal_L19"/>
    <property type="match status" value="1"/>
</dbReference>
<dbReference type="InterPro" id="IPR038657">
    <property type="entry name" value="Ribosomal_bL19_sf"/>
</dbReference>
<evidence type="ECO:0000256" key="6">
    <source>
        <dbReference type="RuleBase" id="RU000559"/>
    </source>
</evidence>